<dbReference type="GO" id="GO:0009055">
    <property type="term" value="F:electron transfer activity"/>
    <property type="evidence" value="ECO:0007669"/>
    <property type="project" value="UniProtKB-UniRule"/>
</dbReference>
<dbReference type="PIRSF" id="PIRSF038996">
    <property type="entry name" value="FldA"/>
    <property type="match status" value="1"/>
</dbReference>
<evidence type="ECO:0000256" key="8">
    <source>
        <dbReference type="ARBA" id="ARBA00022982"/>
    </source>
</evidence>
<comment type="cofactor">
    <cofactor evidence="1 9">
        <name>FMN</name>
        <dbReference type="ChEBI" id="CHEBI:58210"/>
    </cofactor>
</comment>
<dbReference type="GO" id="GO:0010181">
    <property type="term" value="F:FMN binding"/>
    <property type="evidence" value="ECO:0007669"/>
    <property type="project" value="UniProtKB-UniRule"/>
</dbReference>
<evidence type="ECO:0000256" key="9">
    <source>
        <dbReference type="PIRNR" id="PIRNR038996"/>
    </source>
</evidence>
<evidence type="ECO:0000256" key="7">
    <source>
        <dbReference type="ARBA" id="ARBA00022643"/>
    </source>
</evidence>
<reference evidence="11" key="1">
    <citation type="journal article" date="2020" name="mSystems">
        <title>Genome- and Community-Level Interaction Insights into Carbon Utilization and Element Cycling Functions of Hydrothermarchaeota in Hydrothermal Sediment.</title>
        <authorList>
            <person name="Zhou Z."/>
            <person name="Liu Y."/>
            <person name="Xu W."/>
            <person name="Pan J."/>
            <person name="Luo Z.H."/>
            <person name="Li M."/>
        </authorList>
    </citation>
    <scope>NUCLEOTIDE SEQUENCE [LARGE SCALE GENOMIC DNA]</scope>
    <source>
        <strain evidence="11">SpSt-289</strain>
    </source>
</reference>
<keyword evidence="5 9" id="KW-0813">Transport</keyword>
<keyword evidence="7 9" id="KW-0288">FMN</keyword>
<organism evidence="11">
    <name type="scientific">Caldilinea aerophila</name>
    <dbReference type="NCBI Taxonomy" id="133453"/>
    <lineage>
        <taxon>Bacteria</taxon>
        <taxon>Bacillati</taxon>
        <taxon>Chloroflexota</taxon>
        <taxon>Caldilineae</taxon>
        <taxon>Caldilineales</taxon>
        <taxon>Caldilineaceae</taxon>
        <taxon>Caldilinea</taxon>
    </lineage>
</organism>
<name>A0A7C1JKV8_9CHLR</name>
<feature type="domain" description="Flavodoxin-like" evidence="10">
    <location>
        <begin position="5"/>
        <end position="169"/>
    </location>
</feature>
<dbReference type="InterPro" id="IPR008254">
    <property type="entry name" value="Flavodoxin/NO_synth"/>
</dbReference>
<evidence type="ECO:0000313" key="11">
    <source>
        <dbReference type="EMBL" id="HDX32106.1"/>
    </source>
</evidence>
<dbReference type="Gene3D" id="3.40.50.360">
    <property type="match status" value="1"/>
</dbReference>
<dbReference type="PANTHER" id="PTHR42809:SF1">
    <property type="entry name" value="FLAVODOXIN 1"/>
    <property type="match status" value="1"/>
</dbReference>
<dbReference type="PROSITE" id="PS00201">
    <property type="entry name" value="FLAVODOXIN"/>
    <property type="match status" value="1"/>
</dbReference>
<dbReference type="EMBL" id="DSMG01000116">
    <property type="protein sequence ID" value="HDX32106.1"/>
    <property type="molecule type" value="Genomic_DNA"/>
</dbReference>
<evidence type="ECO:0000256" key="2">
    <source>
        <dbReference type="ARBA" id="ARBA00003297"/>
    </source>
</evidence>
<comment type="function">
    <text evidence="2 9">Low-potential electron donor to a number of redox enzymes.</text>
</comment>
<evidence type="ECO:0000259" key="10">
    <source>
        <dbReference type="PROSITE" id="PS50902"/>
    </source>
</evidence>
<proteinExistence type="inferred from homology"/>
<protein>
    <recommendedName>
        <fullName evidence="4 9">Flavodoxin</fullName>
    </recommendedName>
</protein>
<evidence type="ECO:0000256" key="6">
    <source>
        <dbReference type="ARBA" id="ARBA00022630"/>
    </source>
</evidence>
<comment type="caution">
    <text evidence="11">The sequence shown here is derived from an EMBL/GenBank/DDBJ whole genome shotgun (WGS) entry which is preliminary data.</text>
</comment>
<dbReference type="SUPFAM" id="SSF52218">
    <property type="entry name" value="Flavoproteins"/>
    <property type="match status" value="1"/>
</dbReference>
<gene>
    <name evidence="11" type="ORF">ENQ20_11545</name>
</gene>
<dbReference type="InterPro" id="IPR001226">
    <property type="entry name" value="Flavodoxin_CS"/>
</dbReference>
<dbReference type="PANTHER" id="PTHR42809">
    <property type="entry name" value="FLAVODOXIN 2"/>
    <property type="match status" value="1"/>
</dbReference>
<comment type="similarity">
    <text evidence="3 9">Belongs to the flavodoxin family.</text>
</comment>
<dbReference type="PROSITE" id="PS50902">
    <property type="entry name" value="FLAVODOXIN_LIKE"/>
    <property type="match status" value="1"/>
</dbReference>
<dbReference type="InterPro" id="IPR029039">
    <property type="entry name" value="Flavoprotein-like_sf"/>
</dbReference>
<evidence type="ECO:0000256" key="5">
    <source>
        <dbReference type="ARBA" id="ARBA00022448"/>
    </source>
</evidence>
<dbReference type="Pfam" id="PF00258">
    <property type="entry name" value="Flavodoxin_1"/>
    <property type="match status" value="1"/>
</dbReference>
<evidence type="ECO:0000256" key="1">
    <source>
        <dbReference type="ARBA" id="ARBA00001917"/>
    </source>
</evidence>
<evidence type="ECO:0000256" key="4">
    <source>
        <dbReference type="ARBA" id="ARBA00017869"/>
    </source>
</evidence>
<dbReference type="InterPro" id="IPR050619">
    <property type="entry name" value="Flavodoxin"/>
</dbReference>
<dbReference type="PROSITE" id="PS51257">
    <property type="entry name" value="PROKAR_LIPOPROTEIN"/>
    <property type="match status" value="1"/>
</dbReference>
<keyword evidence="6 9" id="KW-0285">Flavoprotein</keyword>
<dbReference type="InterPro" id="IPR010086">
    <property type="entry name" value="Flavodoxin_lc"/>
</dbReference>
<keyword evidence="8 9" id="KW-0249">Electron transport</keyword>
<dbReference type="AlphaFoldDB" id="A0A7C1JKV8"/>
<evidence type="ECO:0000256" key="3">
    <source>
        <dbReference type="ARBA" id="ARBA00005267"/>
    </source>
</evidence>
<dbReference type="NCBIfam" id="TIGR01752">
    <property type="entry name" value="flav_long"/>
    <property type="match status" value="1"/>
</dbReference>
<sequence length="181" mass="19546">MTAKIGIFFGSSTGCTERVANMIKNEIEATGLATCDVMVISAANAKLFPNYDFLMFGASTWNIGELQDDWGLTLPQLTSEGLKGKKVALFGCGDQFGYSNSFVDAIGIIGDRITELGAETVGWIVPDSSYQFEFSRASFEGVLMGLPIDEDNQAALTPQRVVNWVHWVLEEFGLAPAVSAS</sequence>
<accession>A0A7C1JKV8</accession>